<dbReference type="PANTHER" id="PTHR42715:SF10">
    <property type="entry name" value="BETA-GLUCOSIDASE"/>
    <property type="match status" value="1"/>
</dbReference>
<evidence type="ECO:0000259" key="3">
    <source>
        <dbReference type="SMART" id="SM01217"/>
    </source>
</evidence>
<dbReference type="InterPro" id="IPR017853">
    <property type="entry name" value="GH"/>
</dbReference>
<dbReference type="Gene3D" id="3.40.50.1700">
    <property type="entry name" value="Glycoside hydrolase family 3 C-terminal domain"/>
    <property type="match status" value="1"/>
</dbReference>
<dbReference type="SMART" id="SM01217">
    <property type="entry name" value="Fn3_like"/>
    <property type="match status" value="1"/>
</dbReference>
<dbReference type="Pfam" id="PF14310">
    <property type="entry name" value="Fn3-like"/>
    <property type="match status" value="1"/>
</dbReference>
<evidence type="ECO:0000313" key="4">
    <source>
        <dbReference type="EMBL" id="HJD39138.1"/>
    </source>
</evidence>
<dbReference type="Pfam" id="PF01915">
    <property type="entry name" value="Glyco_hydro_3_C"/>
    <property type="match status" value="1"/>
</dbReference>
<dbReference type="InterPro" id="IPR001764">
    <property type="entry name" value="Glyco_hydro_3_N"/>
</dbReference>
<accession>A0A9D2U551</accession>
<dbReference type="Pfam" id="PF00933">
    <property type="entry name" value="Glyco_hydro_3"/>
    <property type="match status" value="1"/>
</dbReference>
<dbReference type="InterPro" id="IPR036881">
    <property type="entry name" value="Glyco_hydro_3_C_sf"/>
</dbReference>
<dbReference type="InterPro" id="IPR036962">
    <property type="entry name" value="Glyco_hydro_3_N_sf"/>
</dbReference>
<comment type="caution">
    <text evidence="4">The sequence shown here is derived from an EMBL/GenBank/DDBJ whole genome shotgun (WGS) entry which is preliminary data.</text>
</comment>
<dbReference type="AlphaFoldDB" id="A0A9D2U551"/>
<dbReference type="SUPFAM" id="SSF51445">
    <property type="entry name" value="(Trans)glycosidases"/>
    <property type="match status" value="1"/>
</dbReference>
<dbReference type="PRINTS" id="PR00133">
    <property type="entry name" value="GLHYDRLASE3"/>
</dbReference>
<dbReference type="GO" id="GO:0005975">
    <property type="term" value="P:carbohydrate metabolic process"/>
    <property type="evidence" value="ECO:0007669"/>
    <property type="project" value="InterPro"/>
</dbReference>
<sequence>MEKWTRFFYQPCLPLGKTGARVTGSQEHIDLSRKAAAEGMVLLKNEKEFLPFQKGQKLAVFGKACVDYVKGGGGSGDVTVAYTRNLMEGLRIKEQEGKVQIFRPAAEYYEKEVKKQYEEGYCPGMTVEPRVPEGLLREGRAFTDTALVTICRYSGEGWDRKSILDTTPDAGEEDLARLSARLFENGDFCLTEAEKEMVAKVKSIFPNVAVVLNTGGMMDTSWFKDDPGISAVLLAWQGGIEGGLAAADILCGDVNPSGKLTDTFAEKLEDYPSTEGFHESLDYVNYEEDIYVGYRYFETFPEARKKVIYPFGFGLSYTDFEIQAKDLTVGEEEIKIKVEVTNLGQREGKEVVQVYYSAPQGKLGKPALELGAFQKTRLLAPGETQTMRLSVPVSYMASFDDLGKISRSAYVLEAGTYSFYVGNSSENLKKWDQEWNLFQDKVLCRLTSKCAPCQLPKRLTGDGSYEMLPVREAEKEPLGLPKQDKELLEGMEPADRGYGQMSRRDRDKKHLLSEETEGKLSLDEFMKQLSVEELAELLGGQPNTGVANTYGMGNLRDYGVPNVMTADGPAGLRIQPQCHVYTTAWPCATMLACTWNPDLVEEIGAAGASEVKENNIGIWLTPAMNIHRSPLCGRNFEYYSEDPLIAGKMGAAMVRGIQSQHIAASAKHFACNNKESNRKDSDSRVSERALREIYLKGFEIMVKEGDPWTIMSSYNLINGHRASENKELLTGILREEWGFKGIVTTDWWTRGEHYKETKAGNDIKMGCGYPDRLLTALEKGLITREEMEVCARRILEMILKLD</sequence>
<protein>
    <submittedName>
        <fullName evidence="4">Glycoside hydrolase family 3 C-terminal domain-containing protein</fullName>
    </submittedName>
</protein>
<dbReference type="Proteomes" id="UP000823850">
    <property type="component" value="Unassembled WGS sequence"/>
</dbReference>
<proteinExistence type="inferred from homology"/>
<dbReference type="Gene3D" id="2.60.40.10">
    <property type="entry name" value="Immunoglobulins"/>
    <property type="match status" value="1"/>
</dbReference>
<dbReference type="GO" id="GO:0004553">
    <property type="term" value="F:hydrolase activity, hydrolyzing O-glycosyl compounds"/>
    <property type="evidence" value="ECO:0007669"/>
    <property type="project" value="InterPro"/>
</dbReference>
<organism evidence="4 5">
    <name type="scientific">Candidatus Blautia stercoripullorum</name>
    <dbReference type="NCBI Taxonomy" id="2838502"/>
    <lineage>
        <taxon>Bacteria</taxon>
        <taxon>Bacillati</taxon>
        <taxon>Bacillota</taxon>
        <taxon>Clostridia</taxon>
        <taxon>Lachnospirales</taxon>
        <taxon>Lachnospiraceae</taxon>
        <taxon>Blautia</taxon>
    </lineage>
</organism>
<evidence type="ECO:0000256" key="1">
    <source>
        <dbReference type="ARBA" id="ARBA00005336"/>
    </source>
</evidence>
<comment type="similarity">
    <text evidence="1">Belongs to the glycosyl hydrolase 3 family.</text>
</comment>
<evidence type="ECO:0000313" key="5">
    <source>
        <dbReference type="Proteomes" id="UP000823850"/>
    </source>
</evidence>
<reference evidence="4" key="2">
    <citation type="submission" date="2021-04" db="EMBL/GenBank/DDBJ databases">
        <authorList>
            <person name="Gilroy R."/>
        </authorList>
    </citation>
    <scope>NUCLEOTIDE SEQUENCE</scope>
    <source>
        <strain evidence="4">ChiW19-6364</strain>
    </source>
</reference>
<keyword evidence="2 4" id="KW-0378">Hydrolase</keyword>
<dbReference type="InterPro" id="IPR026891">
    <property type="entry name" value="Fn3-like"/>
</dbReference>
<dbReference type="EMBL" id="DWUX01000070">
    <property type="protein sequence ID" value="HJD39138.1"/>
    <property type="molecule type" value="Genomic_DNA"/>
</dbReference>
<reference evidence="4" key="1">
    <citation type="journal article" date="2021" name="PeerJ">
        <title>Extensive microbial diversity within the chicken gut microbiome revealed by metagenomics and culture.</title>
        <authorList>
            <person name="Gilroy R."/>
            <person name="Ravi A."/>
            <person name="Getino M."/>
            <person name="Pursley I."/>
            <person name="Horton D.L."/>
            <person name="Alikhan N.F."/>
            <person name="Baker D."/>
            <person name="Gharbi K."/>
            <person name="Hall N."/>
            <person name="Watson M."/>
            <person name="Adriaenssens E.M."/>
            <person name="Foster-Nyarko E."/>
            <person name="Jarju S."/>
            <person name="Secka A."/>
            <person name="Antonio M."/>
            <person name="Oren A."/>
            <person name="Chaudhuri R.R."/>
            <person name="La Ragione R."/>
            <person name="Hildebrand F."/>
            <person name="Pallen M.J."/>
        </authorList>
    </citation>
    <scope>NUCLEOTIDE SEQUENCE</scope>
    <source>
        <strain evidence="4">ChiW19-6364</strain>
    </source>
</reference>
<evidence type="ECO:0000256" key="2">
    <source>
        <dbReference type="ARBA" id="ARBA00022801"/>
    </source>
</evidence>
<gene>
    <name evidence="4" type="ORF">H9913_03855</name>
</gene>
<dbReference type="InterPro" id="IPR050288">
    <property type="entry name" value="Cellulose_deg_GH3"/>
</dbReference>
<dbReference type="PANTHER" id="PTHR42715">
    <property type="entry name" value="BETA-GLUCOSIDASE"/>
    <property type="match status" value="1"/>
</dbReference>
<dbReference type="SUPFAM" id="SSF52279">
    <property type="entry name" value="Beta-D-glucan exohydrolase, C-terminal domain"/>
    <property type="match status" value="1"/>
</dbReference>
<dbReference type="Gene3D" id="3.20.20.300">
    <property type="entry name" value="Glycoside hydrolase, family 3, N-terminal domain"/>
    <property type="match status" value="1"/>
</dbReference>
<feature type="domain" description="Fibronectin type III-like" evidence="3">
    <location>
        <begin position="350"/>
        <end position="425"/>
    </location>
</feature>
<dbReference type="InterPro" id="IPR002772">
    <property type="entry name" value="Glyco_hydro_3_C"/>
</dbReference>
<name>A0A9D2U551_9FIRM</name>
<dbReference type="InterPro" id="IPR013783">
    <property type="entry name" value="Ig-like_fold"/>
</dbReference>